<dbReference type="Gene3D" id="1.10.630.10">
    <property type="entry name" value="Cytochrome P450"/>
    <property type="match status" value="1"/>
</dbReference>
<dbReference type="PRINTS" id="PR00465">
    <property type="entry name" value="EP450IV"/>
</dbReference>
<evidence type="ECO:0000256" key="1">
    <source>
        <dbReference type="ARBA" id="ARBA00001971"/>
    </source>
</evidence>
<comment type="similarity">
    <text evidence="2 6">Belongs to the cytochrome P450 family.</text>
</comment>
<dbReference type="PANTHER" id="PTHR24305">
    <property type="entry name" value="CYTOCHROME P450"/>
    <property type="match status" value="1"/>
</dbReference>
<dbReference type="PROSITE" id="PS00086">
    <property type="entry name" value="CYTOCHROME_P450"/>
    <property type="match status" value="1"/>
</dbReference>
<dbReference type="GO" id="GO:0005506">
    <property type="term" value="F:iron ion binding"/>
    <property type="evidence" value="ECO:0007669"/>
    <property type="project" value="InterPro"/>
</dbReference>
<dbReference type="InterPro" id="IPR002403">
    <property type="entry name" value="Cyt_P450_E_grp-IV"/>
</dbReference>
<evidence type="ECO:0000313" key="8">
    <source>
        <dbReference type="Proteomes" id="UP000465302"/>
    </source>
</evidence>
<keyword evidence="6" id="KW-0560">Oxidoreductase</keyword>
<dbReference type="SUPFAM" id="SSF48264">
    <property type="entry name" value="Cytochrome P450"/>
    <property type="match status" value="1"/>
</dbReference>
<dbReference type="InterPro" id="IPR050121">
    <property type="entry name" value="Cytochrome_P450_monoxygenase"/>
</dbReference>
<dbReference type="InterPro" id="IPR017972">
    <property type="entry name" value="Cyt_P450_CS"/>
</dbReference>
<keyword evidence="4 5" id="KW-0408">Iron</keyword>
<dbReference type="InterPro" id="IPR001128">
    <property type="entry name" value="Cyt_P450"/>
</dbReference>
<evidence type="ECO:0000256" key="4">
    <source>
        <dbReference type="ARBA" id="ARBA00023004"/>
    </source>
</evidence>
<dbReference type="InterPro" id="IPR036396">
    <property type="entry name" value="Cyt_P450_sf"/>
</dbReference>
<dbReference type="Proteomes" id="UP000465302">
    <property type="component" value="Unassembled WGS sequence"/>
</dbReference>
<keyword evidence="5 6" id="KW-0349">Heme</keyword>
<protein>
    <submittedName>
        <fullName evidence="7">Putative cytochrome P450 135B1</fullName>
    </submittedName>
</protein>
<evidence type="ECO:0000256" key="6">
    <source>
        <dbReference type="RuleBase" id="RU000461"/>
    </source>
</evidence>
<dbReference type="CDD" id="cd11053">
    <property type="entry name" value="CYP110-like"/>
    <property type="match status" value="1"/>
</dbReference>
<comment type="caution">
    <text evidence="7">The sequence shown here is derived from an EMBL/GenBank/DDBJ whole genome shotgun (WGS) entry which is preliminary data.</text>
</comment>
<gene>
    <name evidence="7" type="primary">cyp135B1</name>
    <name evidence="7" type="ORF">MAGR_01350</name>
</gene>
<keyword evidence="6" id="KW-0503">Monooxygenase</keyword>
<dbReference type="AlphaFoldDB" id="A0A7I9VTH8"/>
<accession>A0A7I9VTH8</accession>
<comment type="cofactor">
    <cofactor evidence="1 5">
        <name>heme</name>
        <dbReference type="ChEBI" id="CHEBI:30413"/>
    </cofactor>
</comment>
<dbReference type="Pfam" id="PF00067">
    <property type="entry name" value="p450"/>
    <property type="match status" value="1"/>
</dbReference>
<proteinExistence type="inferred from homology"/>
<dbReference type="GO" id="GO:0016705">
    <property type="term" value="F:oxidoreductase activity, acting on paired donors, with incorporation or reduction of molecular oxygen"/>
    <property type="evidence" value="ECO:0007669"/>
    <property type="project" value="InterPro"/>
</dbReference>
<name>A0A7I9VTH8_MYCAG</name>
<evidence type="ECO:0000256" key="3">
    <source>
        <dbReference type="ARBA" id="ARBA00022723"/>
    </source>
</evidence>
<dbReference type="GO" id="GO:0020037">
    <property type="term" value="F:heme binding"/>
    <property type="evidence" value="ECO:0007669"/>
    <property type="project" value="InterPro"/>
</dbReference>
<dbReference type="EMBL" id="BLKS01000001">
    <property type="protein sequence ID" value="GFG48694.1"/>
    <property type="molecule type" value="Genomic_DNA"/>
</dbReference>
<dbReference type="PANTHER" id="PTHR24305:SF166">
    <property type="entry name" value="CYTOCHROME P450 12A4, MITOCHONDRIAL-RELATED"/>
    <property type="match status" value="1"/>
</dbReference>
<organism evidence="7 8">
    <name type="scientific">Mycolicibacterium agri</name>
    <name type="common">Mycobacterium agri</name>
    <dbReference type="NCBI Taxonomy" id="36811"/>
    <lineage>
        <taxon>Bacteria</taxon>
        <taxon>Bacillati</taxon>
        <taxon>Actinomycetota</taxon>
        <taxon>Actinomycetes</taxon>
        <taxon>Mycobacteriales</taxon>
        <taxon>Mycobacteriaceae</taxon>
        <taxon>Mycolicibacterium</taxon>
    </lineage>
</organism>
<evidence type="ECO:0000313" key="7">
    <source>
        <dbReference type="EMBL" id="GFG48694.1"/>
    </source>
</evidence>
<keyword evidence="3 5" id="KW-0479">Metal-binding</keyword>
<dbReference type="GO" id="GO:0004497">
    <property type="term" value="F:monooxygenase activity"/>
    <property type="evidence" value="ECO:0007669"/>
    <property type="project" value="UniProtKB-KW"/>
</dbReference>
<evidence type="ECO:0000256" key="2">
    <source>
        <dbReference type="ARBA" id="ARBA00010617"/>
    </source>
</evidence>
<reference evidence="7 8" key="1">
    <citation type="journal article" date="2019" name="Emerg. Microbes Infect.">
        <title>Comprehensive subspecies identification of 175 nontuberculous mycobacteria species based on 7547 genomic profiles.</title>
        <authorList>
            <person name="Matsumoto Y."/>
            <person name="Kinjo T."/>
            <person name="Motooka D."/>
            <person name="Nabeya D."/>
            <person name="Jung N."/>
            <person name="Uechi K."/>
            <person name="Horii T."/>
            <person name="Iida T."/>
            <person name="Fujita J."/>
            <person name="Nakamura S."/>
        </authorList>
    </citation>
    <scope>NUCLEOTIDE SEQUENCE [LARGE SCALE GENOMIC DNA]</scope>
    <source>
        <strain evidence="7 8">JCM 6377</strain>
    </source>
</reference>
<sequence>MAAVGSDATRAGLNRDIAAPTGSYARGMSDSPRTGLPPGPRLPALVQAALMARYWPRFISACRRRYGRVFTMRIATMGTLVYLDDPGEIKKVFAGSPAVYHAGEANKMLGGLLGDSSVLVIDDDAHRERRRQMLPPFHRDAVARQAAVMAEIAADNIATWPVDTEFPVAPKMSELTLEVILRTVIGASDPARLAALRAVMPKLLNVTPWASLALANPALQRFGPWRGLHRRIAEANRLLYAEIADRRRDPDLATRTDALAMLVRAGGEDGQDGTPMTDRELRDQLMTLLVAGHDTTATALSWALERLTRHPAILAKAVRAAEASAAGDPEGDEYLDAVAKETLRIRPVVFDVGRILTEPVELAGYHLPAGIMVAPGIGLVHSSPGQYPDPDRFDPDRMVGTTPGPTTWFPFGGGNRRCLGATFAMAEMRIVLREVLRRVALCTTTAAGERQKVKHVILVPHRGARIRVRAVKDVPSAAAAGAGASSCMHRS</sequence>
<dbReference type="PRINTS" id="PR00385">
    <property type="entry name" value="P450"/>
</dbReference>
<feature type="binding site" description="axial binding residue" evidence="5">
    <location>
        <position position="418"/>
    </location>
    <ligand>
        <name>heme</name>
        <dbReference type="ChEBI" id="CHEBI:30413"/>
    </ligand>
    <ligandPart>
        <name>Fe</name>
        <dbReference type="ChEBI" id="CHEBI:18248"/>
    </ligandPart>
</feature>
<evidence type="ECO:0000256" key="5">
    <source>
        <dbReference type="PIRSR" id="PIRSR602403-1"/>
    </source>
</evidence>